<dbReference type="Proteomes" id="UP000265120">
    <property type="component" value="Chromosome 8"/>
</dbReference>
<dbReference type="InterPro" id="IPR001478">
    <property type="entry name" value="PDZ"/>
</dbReference>
<evidence type="ECO:0000313" key="2">
    <source>
        <dbReference type="Ensembl" id="ENSCSEP00000031747.1"/>
    </source>
</evidence>
<dbReference type="SUPFAM" id="SSF50156">
    <property type="entry name" value="PDZ domain-like"/>
    <property type="match status" value="1"/>
</dbReference>
<dbReference type="Ensembl" id="ENSCSET00000032156.1">
    <property type="protein sequence ID" value="ENSCSEP00000031747.1"/>
    <property type="gene ID" value="ENSCSEG00000020351.1"/>
</dbReference>
<dbReference type="GeneTree" id="ENSGT00940000161964"/>
<dbReference type="PANTHER" id="PTHR46900:SF4">
    <property type="entry name" value="FERM AND PDZ DOMAIN CONTAINING 2"/>
    <property type="match status" value="1"/>
</dbReference>
<dbReference type="Gene3D" id="2.30.42.10">
    <property type="match status" value="1"/>
</dbReference>
<organism evidence="2 3">
    <name type="scientific">Cynoglossus semilaevis</name>
    <name type="common">Tongue sole</name>
    <dbReference type="NCBI Taxonomy" id="244447"/>
    <lineage>
        <taxon>Eukaryota</taxon>
        <taxon>Metazoa</taxon>
        <taxon>Chordata</taxon>
        <taxon>Craniata</taxon>
        <taxon>Vertebrata</taxon>
        <taxon>Euteleostomi</taxon>
        <taxon>Actinopterygii</taxon>
        <taxon>Neopterygii</taxon>
        <taxon>Teleostei</taxon>
        <taxon>Neoteleostei</taxon>
        <taxon>Acanthomorphata</taxon>
        <taxon>Carangaria</taxon>
        <taxon>Pleuronectiformes</taxon>
        <taxon>Pleuronectoidei</taxon>
        <taxon>Cynoglossidae</taxon>
        <taxon>Cynoglossinae</taxon>
        <taxon>Cynoglossus</taxon>
    </lineage>
</organism>
<reference evidence="2" key="2">
    <citation type="submission" date="2025-08" db="UniProtKB">
        <authorList>
            <consortium name="Ensembl"/>
        </authorList>
    </citation>
    <scope>IDENTIFICATION</scope>
</reference>
<evidence type="ECO:0000313" key="3">
    <source>
        <dbReference type="Proteomes" id="UP000265120"/>
    </source>
</evidence>
<dbReference type="PROSITE" id="PS50106">
    <property type="entry name" value="PDZ"/>
    <property type="match status" value="1"/>
</dbReference>
<sequence length="139" mass="15604">MCTQEVMLTKSSKGLGFSFIMCELDPPTREFGSMVRIKQLFPGQPAEQSGRIQEGDVLLALNGQSLKELSYSVCELSLHTALTVVVVKYRHKNKNNPELKKGTFSGIHKKLRIQFLCFLNFSSLQKSFVISSIKTCKSK</sequence>
<proteinExistence type="predicted"/>
<dbReference type="AlphaFoldDB" id="A0A3P8WYU3"/>
<name>A0A3P8WYU3_CYNSE</name>
<dbReference type="Pfam" id="PF00595">
    <property type="entry name" value="PDZ"/>
    <property type="match status" value="1"/>
</dbReference>
<protein>
    <recommendedName>
        <fullName evidence="1">PDZ domain-containing protein</fullName>
    </recommendedName>
</protein>
<dbReference type="SMART" id="SM00228">
    <property type="entry name" value="PDZ"/>
    <property type="match status" value="1"/>
</dbReference>
<dbReference type="InParanoid" id="A0A3P8WYU3"/>
<reference evidence="2 3" key="1">
    <citation type="journal article" date="2014" name="Nat. Genet.">
        <title>Whole-genome sequence of a flatfish provides insights into ZW sex chromosome evolution and adaptation to a benthic lifestyle.</title>
        <authorList>
            <person name="Chen S."/>
            <person name="Zhang G."/>
            <person name="Shao C."/>
            <person name="Huang Q."/>
            <person name="Liu G."/>
            <person name="Zhang P."/>
            <person name="Song W."/>
            <person name="An N."/>
            <person name="Chalopin D."/>
            <person name="Volff J.N."/>
            <person name="Hong Y."/>
            <person name="Li Q."/>
            <person name="Sha Z."/>
            <person name="Zhou H."/>
            <person name="Xie M."/>
            <person name="Yu Q."/>
            <person name="Liu Y."/>
            <person name="Xiang H."/>
            <person name="Wang N."/>
            <person name="Wu K."/>
            <person name="Yang C."/>
            <person name="Zhou Q."/>
            <person name="Liao X."/>
            <person name="Yang L."/>
            <person name="Hu Q."/>
            <person name="Zhang J."/>
            <person name="Meng L."/>
            <person name="Jin L."/>
            <person name="Tian Y."/>
            <person name="Lian J."/>
            <person name="Yang J."/>
            <person name="Miao G."/>
            <person name="Liu S."/>
            <person name="Liang Z."/>
            <person name="Yan F."/>
            <person name="Li Y."/>
            <person name="Sun B."/>
            <person name="Zhang H."/>
            <person name="Zhang J."/>
            <person name="Zhu Y."/>
            <person name="Du M."/>
            <person name="Zhao Y."/>
            <person name="Schartl M."/>
            <person name="Tang Q."/>
            <person name="Wang J."/>
        </authorList>
    </citation>
    <scope>NUCLEOTIDE SEQUENCE</scope>
</reference>
<reference evidence="2" key="3">
    <citation type="submission" date="2025-09" db="UniProtKB">
        <authorList>
            <consortium name="Ensembl"/>
        </authorList>
    </citation>
    <scope>IDENTIFICATION</scope>
</reference>
<evidence type="ECO:0000259" key="1">
    <source>
        <dbReference type="PROSITE" id="PS50106"/>
    </source>
</evidence>
<accession>A0A3P8WYU3</accession>
<dbReference type="InterPro" id="IPR036034">
    <property type="entry name" value="PDZ_sf"/>
</dbReference>
<dbReference type="PANTHER" id="PTHR46900">
    <property type="entry name" value="TYROSINE-PROTEIN PHOSPHATASE NON-RECEPTOR TYPE 13"/>
    <property type="match status" value="1"/>
</dbReference>
<dbReference type="STRING" id="244447.ENSCSEP00000031747"/>
<keyword evidence="3" id="KW-1185">Reference proteome</keyword>
<dbReference type="InterPro" id="IPR052074">
    <property type="entry name" value="NonRcpt_TyrProt_Phosphatase"/>
</dbReference>
<feature type="domain" description="PDZ" evidence="1">
    <location>
        <begin position="5"/>
        <end position="72"/>
    </location>
</feature>